<dbReference type="AlphaFoldDB" id="A0A1S3B3F5"/>
<dbReference type="RefSeq" id="XP_008441423.2">
    <property type="nucleotide sequence ID" value="XM_008443201.3"/>
</dbReference>
<organism evidence="3 4">
    <name type="scientific">Cucumis melo</name>
    <name type="common">Muskmelon</name>
    <dbReference type="NCBI Taxonomy" id="3656"/>
    <lineage>
        <taxon>Eukaryota</taxon>
        <taxon>Viridiplantae</taxon>
        <taxon>Streptophyta</taxon>
        <taxon>Embryophyta</taxon>
        <taxon>Tracheophyta</taxon>
        <taxon>Spermatophyta</taxon>
        <taxon>Magnoliopsida</taxon>
        <taxon>eudicotyledons</taxon>
        <taxon>Gunneridae</taxon>
        <taxon>Pentapetalae</taxon>
        <taxon>rosids</taxon>
        <taxon>fabids</taxon>
        <taxon>Cucurbitales</taxon>
        <taxon>Cucurbitaceae</taxon>
        <taxon>Benincaseae</taxon>
        <taxon>Cucumis</taxon>
    </lineage>
</organism>
<proteinExistence type="inferred from homology"/>
<dbReference type="Gene3D" id="3.40.50.2000">
    <property type="entry name" value="Glycogen Phosphorylase B"/>
    <property type="match status" value="2"/>
</dbReference>
<dbReference type="Pfam" id="PF00201">
    <property type="entry name" value="UDPGT"/>
    <property type="match status" value="1"/>
</dbReference>
<evidence type="ECO:0000313" key="4">
    <source>
        <dbReference type="RefSeq" id="XP_008441423.2"/>
    </source>
</evidence>
<dbReference type="InParanoid" id="A0A1S3B3F5"/>
<dbReference type="CDD" id="cd03784">
    <property type="entry name" value="GT1_Gtf-like"/>
    <property type="match status" value="1"/>
</dbReference>
<reference evidence="4" key="1">
    <citation type="submission" date="2025-08" db="UniProtKB">
        <authorList>
            <consortium name="RefSeq"/>
        </authorList>
    </citation>
    <scope>IDENTIFICATION</scope>
    <source>
        <tissue evidence="4">Stem</tissue>
    </source>
</reference>
<dbReference type="SUPFAM" id="SSF53756">
    <property type="entry name" value="UDP-Glycosyltransferase/glycogen phosphorylase"/>
    <property type="match status" value="1"/>
</dbReference>
<dbReference type="PANTHER" id="PTHR11926:SF1464">
    <property type="entry name" value="UDP-GLYCOSYLTRANSFERASE 76B1-LIKE"/>
    <property type="match status" value="1"/>
</dbReference>
<keyword evidence="2" id="KW-0808">Transferase</keyword>
<gene>
    <name evidence="4" type="primary">LOC103485544</name>
</gene>
<dbReference type="GO" id="GO:0080043">
    <property type="term" value="F:quercetin 3-O-glucosyltransferase activity"/>
    <property type="evidence" value="ECO:0007669"/>
    <property type="project" value="TreeGrafter"/>
</dbReference>
<evidence type="ECO:0000256" key="1">
    <source>
        <dbReference type="ARBA" id="ARBA00009995"/>
    </source>
</evidence>
<dbReference type="GeneID" id="103485544"/>
<name>A0A1S3B3F5_CUCME</name>
<evidence type="ECO:0000313" key="3">
    <source>
        <dbReference type="Proteomes" id="UP001652600"/>
    </source>
</evidence>
<dbReference type="GO" id="GO:0080044">
    <property type="term" value="F:quercetin 7-O-glucosyltransferase activity"/>
    <property type="evidence" value="ECO:0007669"/>
    <property type="project" value="TreeGrafter"/>
</dbReference>
<dbReference type="GO" id="GO:0009863">
    <property type="term" value="P:salicylic acid mediated signaling pathway"/>
    <property type="evidence" value="ECO:0007669"/>
    <property type="project" value="TreeGrafter"/>
</dbReference>
<evidence type="ECO:0000256" key="2">
    <source>
        <dbReference type="ARBA" id="ARBA00022679"/>
    </source>
</evidence>
<dbReference type="PANTHER" id="PTHR11926">
    <property type="entry name" value="GLUCOSYL/GLUCURONOSYL TRANSFERASES"/>
    <property type="match status" value="1"/>
</dbReference>
<accession>A0A1S3B3F5</accession>
<comment type="similarity">
    <text evidence="1">Belongs to the UDP-glycosyltransferase family.</text>
</comment>
<dbReference type="InterPro" id="IPR002213">
    <property type="entry name" value="UDP_glucos_trans"/>
</dbReference>
<protein>
    <submittedName>
        <fullName evidence="4">UDP-glycosyltransferase 76B1-like</fullName>
    </submittedName>
</protein>
<sequence length="460" mass="52101">MSVKAEQKARNIGEKKEEGKMRVILFPVPFEGHTNPMLHLAQILYSKAFSITIIHIITHLTSLHPSNHPNFTFRSIEPDHAETCSVGGVIELITLLNRQLIEPLRKCVAELVGEVDNEIGCLITDAHWHFSQDVANEFGIRRIVLRTANISAFLGMLALPALRPFYTLPSSETNLEDPLPNLPHLRFKDLPTMNNESHHFIDQLLTSIFIQTKSSSAIIFNSFHDLEPDSLLKCHHLFSPIPIFPLGPFHKHLPLTPQPHHPSFSWLNSKPPRSVLYVSFGTLATLQPHEFLEIAWGLANSTHPFLWVVRPAMVSGSEWLERLPEGFEEMLGERGLIVKWAPQREVLAHPAIGGFWTHCGWNSTIESLCEGVPMLCYPCFGDQKSNARYVTHVWRIGVMLGDKLERGVIEKMIMKLMAEREDGEIMKRVMDLKEKADTCIKEGGSSFNSLKNLVNFILQK</sequence>
<dbReference type="KEGG" id="cmo:103485544"/>
<dbReference type="Gramene" id="MELO3C008262.2.1">
    <property type="protein sequence ID" value="MELO3C008262.2.1"/>
    <property type="gene ID" value="MELO3C008262.2"/>
</dbReference>
<dbReference type="eggNOG" id="KOG1192">
    <property type="taxonomic scope" value="Eukaryota"/>
</dbReference>
<keyword evidence="3" id="KW-1185">Reference proteome</keyword>
<dbReference type="Proteomes" id="UP001652600">
    <property type="component" value="Chromosome 3"/>
</dbReference>